<proteinExistence type="predicted"/>
<organism evidence="2 3">
    <name type="scientific">Halteria grandinella</name>
    <dbReference type="NCBI Taxonomy" id="5974"/>
    <lineage>
        <taxon>Eukaryota</taxon>
        <taxon>Sar</taxon>
        <taxon>Alveolata</taxon>
        <taxon>Ciliophora</taxon>
        <taxon>Intramacronucleata</taxon>
        <taxon>Spirotrichea</taxon>
        <taxon>Stichotrichia</taxon>
        <taxon>Sporadotrichida</taxon>
        <taxon>Halteriidae</taxon>
        <taxon>Halteria</taxon>
    </lineage>
</organism>
<gene>
    <name evidence="2" type="ORF">FGO68_gene9034</name>
</gene>
<keyword evidence="1" id="KW-0472">Membrane</keyword>
<feature type="transmembrane region" description="Helical" evidence="1">
    <location>
        <begin position="40"/>
        <end position="58"/>
    </location>
</feature>
<name>A0A8J8NES3_HALGN</name>
<keyword evidence="1" id="KW-1133">Transmembrane helix</keyword>
<evidence type="ECO:0000313" key="3">
    <source>
        <dbReference type="Proteomes" id="UP000785679"/>
    </source>
</evidence>
<evidence type="ECO:0000256" key="1">
    <source>
        <dbReference type="SAM" id="Phobius"/>
    </source>
</evidence>
<dbReference type="EMBL" id="RRYP01017857">
    <property type="protein sequence ID" value="TNV73912.1"/>
    <property type="molecule type" value="Genomic_DNA"/>
</dbReference>
<accession>A0A8J8NES3</accession>
<sequence length="80" mass="9512">MKLTTQDQLNIYQIFKLVVNLVKHMMEFTNVMRIVQNNILISRVLIQIYLSIVMWQSICNSPKQISIMYICQMLFINTTI</sequence>
<dbReference type="Proteomes" id="UP000785679">
    <property type="component" value="Unassembled WGS sequence"/>
</dbReference>
<keyword evidence="1" id="KW-0812">Transmembrane</keyword>
<dbReference type="AlphaFoldDB" id="A0A8J8NES3"/>
<keyword evidence="3" id="KW-1185">Reference proteome</keyword>
<protein>
    <recommendedName>
        <fullName evidence="4">Transmembrane protein</fullName>
    </recommendedName>
</protein>
<evidence type="ECO:0000313" key="2">
    <source>
        <dbReference type="EMBL" id="TNV73912.1"/>
    </source>
</evidence>
<comment type="caution">
    <text evidence="2">The sequence shown here is derived from an EMBL/GenBank/DDBJ whole genome shotgun (WGS) entry which is preliminary data.</text>
</comment>
<evidence type="ECO:0008006" key="4">
    <source>
        <dbReference type="Google" id="ProtNLM"/>
    </source>
</evidence>
<reference evidence="2" key="1">
    <citation type="submission" date="2019-06" db="EMBL/GenBank/DDBJ databases">
        <authorList>
            <person name="Zheng W."/>
        </authorList>
    </citation>
    <scope>NUCLEOTIDE SEQUENCE</scope>
    <source>
        <strain evidence="2">QDHG01</strain>
    </source>
</reference>